<dbReference type="PANTHER" id="PTHR30146:SF109">
    <property type="entry name" value="HTH-TYPE TRANSCRIPTIONAL REGULATOR GALS"/>
    <property type="match status" value="1"/>
</dbReference>
<dbReference type="AlphaFoldDB" id="A0A5Q2TN15"/>
<evidence type="ECO:0000259" key="5">
    <source>
        <dbReference type="PROSITE" id="PS50943"/>
    </source>
</evidence>
<evidence type="ECO:0000313" key="6">
    <source>
        <dbReference type="EMBL" id="QGH36105.1"/>
    </source>
</evidence>
<keyword evidence="3" id="KW-0804">Transcription</keyword>
<dbReference type="InterPro" id="IPR010982">
    <property type="entry name" value="Lambda_DNA-bd_dom_sf"/>
</dbReference>
<dbReference type="GO" id="GO:0003700">
    <property type="term" value="F:DNA-binding transcription factor activity"/>
    <property type="evidence" value="ECO:0007669"/>
    <property type="project" value="TreeGrafter"/>
</dbReference>
<sequence length="340" mass="38591">MVIAVKVTIADVAEKAGVSKTTVSRILNGNYDHNTPETIKTVLKVVKELEYRPNALAKGLKSMKTNVIGIVLSNFRNEFWFNVLEGVEDTCKDEGYNLMICNSDGDPKLEEQYIKEFQMRQVDGIVINPTVRNQPLYEKLVTDKYPMVVINRKIPGLHANNVVVDNIKGGYMAANHLLENGREHILAITYKNENISTWQERIKGYQEALISNGLTEDSFYLLEIENIRVANKQIKEYLLDNPMIDGVFSTNNMLTLELIEALKKLDKKVPSEVGIVGYDDTIWSKHIHPPLTTIKQPAYDIGKESAKLLIREIKSKELTTIKNIIFQPELVARESSKEIE</sequence>
<protein>
    <submittedName>
        <fullName evidence="6">Substrate-binding domain-containing protein</fullName>
    </submittedName>
</protein>
<reference evidence="6 7" key="1">
    <citation type="submission" date="2019-11" db="EMBL/GenBank/DDBJ databases">
        <title>Gracilibacillus salitolerans sp. nov., a moderate halophile isolated from a saline soil in northwest China.</title>
        <authorList>
            <person name="Gan L."/>
        </authorList>
    </citation>
    <scope>NUCLEOTIDE SEQUENCE [LARGE SCALE GENOMIC DNA]</scope>
    <source>
        <strain evidence="6 7">SCU50</strain>
    </source>
</reference>
<dbReference type="SUPFAM" id="SSF47413">
    <property type="entry name" value="lambda repressor-like DNA-binding domains"/>
    <property type="match status" value="1"/>
</dbReference>
<dbReference type="GO" id="GO:0000976">
    <property type="term" value="F:transcription cis-regulatory region binding"/>
    <property type="evidence" value="ECO:0007669"/>
    <property type="project" value="TreeGrafter"/>
</dbReference>
<dbReference type="Gene3D" id="3.40.50.2300">
    <property type="match status" value="2"/>
</dbReference>
<accession>A0A5Q2TN15</accession>
<dbReference type="SMART" id="SM00354">
    <property type="entry name" value="HTH_LACI"/>
    <property type="match status" value="1"/>
</dbReference>
<dbReference type="InterPro" id="IPR001761">
    <property type="entry name" value="Peripla_BP/Lac1_sug-bd_dom"/>
</dbReference>
<keyword evidence="7" id="KW-1185">Reference proteome</keyword>
<dbReference type="SUPFAM" id="SSF53822">
    <property type="entry name" value="Periplasmic binding protein-like I"/>
    <property type="match status" value="1"/>
</dbReference>
<dbReference type="EMBL" id="CP045915">
    <property type="protein sequence ID" value="QGH36105.1"/>
    <property type="molecule type" value="Genomic_DNA"/>
</dbReference>
<dbReference type="Pfam" id="PF00532">
    <property type="entry name" value="Peripla_BP_1"/>
    <property type="match status" value="1"/>
</dbReference>
<name>A0A5Q2TN15_9BACI</name>
<dbReference type="PROSITE" id="PS50932">
    <property type="entry name" value="HTH_LACI_2"/>
    <property type="match status" value="1"/>
</dbReference>
<evidence type="ECO:0000259" key="4">
    <source>
        <dbReference type="PROSITE" id="PS50932"/>
    </source>
</evidence>
<keyword evidence="1" id="KW-0805">Transcription regulation</keyword>
<dbReference type="CDD" id="cd19977">
    <property type="entry name" value="PBP1_EndR-like"/>
    <property type="match status" value="1"/>
</dbReference>
<feature type="domain" description="HTH cro/C1-type" evidence="5">
    <location>
        <begin position="6"/>
        <end position="56"/>
    </location>
</feature>
<dbReference type="InterPro" id="IPR001387">
    <property type="entry name" value="Cro/C1-type_HTH"/>
</dbReference>
<dbReference type="PROSITE" id="PS00356">
    <property type="entry name" value="HTH_LACI_1"/>
    <property type="match status" value="1"/>
</dbReference>
<evidence type="ECO:0000256" key="2">
    <source>
        <dbReference type="ARBA" id="ARBA00023125"/>
    </source>
</evidence>
<dbReference type="KEGG" id="grc:GI584_19535"/>
<dbReference type="PANTHER" id="PTHR30146">
    <property type="entry name" value="LACI-RELATED TRANSCRIPTIONAL REPRESSOR"/>
    <property type="match status" value="1"/>
</dbReference>
<dbReference type="InterPro" id="IPR000843">
    <property type="entry name" value="HTH_LacI"/>
</dbReference>
<dbReference type="Proteomes" id="UP000339690">
    <property type="component" value="Chromosome"/>
</dbReference>
<evidence type="ECO:0000256" key="3">
    <source>
        <dbReference type="ARBA" id="ARBA00023163"/>
    </source>
</evidence>
<dbReference type="Pfam" id="PF00356">
    <property type="entry name" value="LacI"/>
    <property type="match status" value="1"/>
</dbReference>
<evidence type="ECO:0000256" key="1">
    <source>
        <dbReference type="ARBA" id="ARBA00023015"/>
    </source>
</evidence>
<dbReference type="PRINTS" id="PR00036">
    <property type="entry name" value="HTHLACI"/>
</dbReference>
<dbReference type="Gene3D" id="1.10.260.40">
    <property type="entry name" value="lambda repressor-like DNA-binding domains"/>
    <property type="match status" value="1"/>
</dbReference>
<feature type="domain" description="HTH lacI-type" evidence="4">
    <location>
        <begin position="7"/>
        <end position="62"/>
    </location>
</feature>
<dbReference type="CDD" id="cd01392">
    <property type="entry name" value="HTH_LacI"/>
    <property type="match status" value="1"/>
</dbReference>
<organism evidence="6 7">
    <name type="scientific">Gracilibacillus salitolerans</name>
    <dbReference type="NCBI Taxonomy" id="2663022"/>
    <lineage>
        <taxon>Bacteria</taxon>
        <taxon>Bacillati</taxon>
        <taxon>Bacillota</taxon>
        <taxon>Bacilli</taxon>
        <taxon>Bacillales</taxon>
        <taxon>Bacillaceae</taxon>
        <taxon>Gracilibacillus</taxon>
    </lineage>
</organism>
<keyword evidence="2" id="KW-0238">DNA-binding</keyword>
<gene>
    <name evidence="6" type="ORF">GI584_19535</name>
</gene>
<dbReference type="InterPro" id="IPR028082">
    <property type="entry name" value="Peripla_BP_I"/>
</dbReference>
<proteinExistence type="predicted"/>
<dbReference type="PROSITE" id="PS50943">
    <property type="entry name" value="HTH_CROC1"/>
    <property type="match status" value="1"/>
</dbReference>
<evidence type="ECO:0000313" key="7">
    <source>
        <dbReference type="Proteomes" id="UP000339690"/>
    </source>
</evidence>